<proteinExistence type="predicted"/>
<evidence type="ECO:0000256" key="1">
    <source>
        <dbReference type="SAM" id="MobiDB-lite"/>
    </source>
</evidence>
<protein>
    <submittedName>
        <fullName evidence="2">Uncharacterized protein</fullName>
    </submittedName>
</protein>
<sequence>MRGGRDVAKGAARGRAPGGRDFRIISSGLRCATTTSAPPSSTLTPPPITAPPPTAGFDTLAAALYGLQRHVGQLATRLSVRDGPQESPPPSYMLYGLPGYGGIPALDLHGAGHVASAPLASSVVVHAEGSTSLSHPSTAVPITQIAFPHSPSPIPNLDDPSRTCCHTMATRTRWGAALPQALLPDLRRQGRSPGMAEQVRPLLPRQAHA</sequence>
<accession>A0A8T0UT57</accession>
<comment type="caution">
    <text evidence="2">The sequence shown here is derived from an EMBL/GenBank/DDBJ whole genome shotgun (WGS) entry which is preliminary data.</text>
</comment>
<feature type="region of interest" description="Disordered" evidence="1">
    <location>
        <begin position="1"/>
        <end position="20"/>
    </location>
</feature>
<dbReference type="AlphaFoldDB" id="A0A8T0UT57"/>
<dbReference type="EMBL" id="CM029041">
    <property type="protein sequence ID" value="KAG2625318.1"/>
    <property type="molecule type" value="Genomic_DNA"/>
</dbReference>
<evidence type="ECO:0000313" key="2">
    <source>
        <dbReference type="EMBL" id="KAG2625318.1"/>
    </source>
</evidence>
<organism evidence="2 3">
    <name type="scientific">Panicum virgatum</name>
    <name type="common">Blackwell switchgrass</name>
    <dbReference type="NCBI Taxonomy" id="38727"/>
    <lineage>
        <taxon>Eukaryota</taxon>
        <taxon>Viridiplantae</taxon>
        <taxon>Streptophyta</taxon>
        <taxon>Embryophyta</taxon>
        <taxon>Tracheophyta</taxon>
        <taxon>Spermatophyta</taxon>
        <taxon>Magnoliopsida</taxon>
        <taxon>Liliopsida</taxon>
        <taxon>Poales</taxon>
        <taxon>Poaceae</taxon>
        <taxon>PACMAD clade</taxon>
        <taxon>Panicoideae</taxon>
        <taxon>Panicodae</taxon>
        <taxon>Paniceae</taxon>
        <taxon>Panicinae</taxon>
        <taxon>Panicum</taxon>
        <taxon>Panicum sect. Hiantes</taxon>
    </lineage>
</organism>
<evidence type="ECO:0000313" key="3">
    <source>
        <dbReference type="Proteomes" id="UP000823388"/>
    </source>
</evidence>
<keyword evidence="3" id="KW-1185">Reference proteome</keyword>
<gene>
    <name evidence="2" type="ORF">PVAP13_3KG205881</name>
</gene>
<name>A0A8T0UT57_PANVG</name>
<reference evidence="2" key="1">
    <citation type="submission" date="2020-05" db="EMBL/GenBank/DDBJ databases">
        <title>WGS assembly of Panicum virgatum.</title>
        <authorList>
            <person name="Lovell J.T."/>
            <person name="Jenkins J."/>
            <person name="Shu S."/>
            <person name="Juenger T.E."/>
            <person name="Schmutz J."/>
        </authorList>
    </citation>
    <scope>NUCLEOTIDE SEQUENCE</scope>
    <source>
        <strain evidence="2">AP13</strain>
    </source>
</reference>
<dbReference type="Proteomes" id="UP000823388">
    <property type="component" value="Chromosome 3K"/>
</dbReference>
<feature type="region of interest" description="Disordered" evidence="1">
    <location>
        <begin position="187"/>
        <end position="209"/>
    </location>
</feature>